<name>A0A0A8ZCZ0_ARUDO</name>
<keyword evidence="1" id="KW-0472">Membrane</keyword>
<protein>
    <submittedName>
        <fullName evidence="2">Uncharacterized protein</fullName>
    </submittedName>
</protein>
<dbReference type="PROSITE" id="PS51257">
    <property type="entry name" value="PROKAR_LIPOPROTEIN"/>
    <property type="match status" value="1"/>
</dbReference>
<keyword evidence="1" id="KW-0812">Transmembrane</keyword>
<reference evidence="2" key="2">
    <citation type="journal article" date="2015" name="Data Brief">
        <title>Shoot transcriptome of the giant reed, Arundo donax.</title>
        <authorList>
            <person name="Barrero R.A."/>
            <person name="Guerrero F.D."/>
            <person name="Moolhuijzen P."/>
            <person name="Goolsby J.A."/>
            <person name="Tidwell J."/>
            <person name="Bellgard S.E."/>
            <person name="Bellgard M.I."/>
        </authorList>
    </citation>
    <scope>NUCLEOTIDE SEQUENCE</scope>
    <source>
        <tissue evidence="2">Shoot tissue taken approximately 20 cm above the soil surface</tissue>
    </source>
</reference>
<sequence>MYRKSNSQCHVLSSCIICCLISLSRFIALSSIRIFIT</sequence>
<dbReference type="AlphaFoldDB" id="A0A0A8ZCZ0"/>
<reference evidence="2" key="1">
    <citation type="submission" date="2014-09" db="EMBL/GenBank/DDBJ databases">
        <authorList>
            <person name="Magalhaes I.L.F."/>
            <person name="Oliveira U."/>
            <person name="Santos F.R."/>
            <person name="Vidigal T.H.D.A."/>
            <person name="Brescovit A.D."/>
            <person name="Santos A.J."/>
        </authorList>
    </citation>
    <scope>NUCLEOTIDE SEQUENCE</scope>
    <source>
        <tissue evidence="2">Shoot tissue taken approximately 20 cm above the soil surface</tissue>
    </source>
</reference>
<dbReference type="EMBL" id="GBRH01260611">
    <property type="protein sequence ID" value="JAD37284.1"/>
    <property type="molecule type" value="Transcribed_RNA"/>
</dbReference>
<keyword evidence="1" id="KW-1133">Transmembrane helix</keyword>
<feature type="transmembrane region" description="Helical" evidence="1">
    <location>
        <begin position="12"/>
        <end position="36"/>
    </location>
</feature>
<proteinExistence type="predicted"/>
<evidence type="ECO:0000256" key="1">
    <source>
        <dbReference type="SAM" id="Phobius"/>
    </source>
</evidence>
<organism evidence="2">
    <name type="scientific">Arundo donax</name>
    <name type="common">Giant reed</name>
    <name type="synonym">Donax arundinaceus</name>
    <dbReference type="NCBI Taxonomy" id="35708"/>
    <lineage>
        <taxon>Eukaryota</taxon>
        <taxon>Viridiplantae</taxon>
        <taxon>Streptophyta</taxon>
        <taxon>Embryophyta</taxon>
        <taxon>Tracheophyta</taxon>
        <taxon>Spermatophyta</taxon>
        <taxon>Magnoliopsida</taxon>
        <taxon>Liliopsida</taxon>
        <taxon>Poales</taxon>
        <taxon>Poaceae</taxon>
        <taxon>PACMAD clade</taxon>
        <taxon>Arundinoideae</taxon>
        <taxon>Arundineae</taxon>
        <taxon>Arundo</taxon>
    </lineage>
</organism>
<accession>A0A0A8ZCZ0</accession>
<evidence type="ECO:0000313" key="2">
    <source>
        <dbReference type="EMBL" id="JAD37284.1"/>
    </source>
</evidence>